<dbReference type="AlphaFoldDB" id="A0A2R5GF98"/>
<feature type="compositionally biased region" description="Low complexity" evidence="1">
    <location>
        <begin position="499"/>
        <end position="508"/>
    </location>
</feature>
<dbReference type="EMBL" id="BEYU01000029">
    <property type="protein sequence ID" value="GBG27293.1"/>
    <property type="molecule type" value="Genomic_DNA"/>
</dbReference>
<feature type="compositionally biased region" description="Acidic residues" evidence="1">
    <location>
        <begin position="569"/>
        <end position="588"/>
    </location>
</feature>
<sequence length="651" mass="70924">MSRTNHRNDSAVAFRQSVLTFALVVSSLLVTGLKLAFRDPKQLNDSRSRPAAGPTPETRTAPAADAQRRTEPEPSRRARSARRRRSHPDRGTNLDCIHEAVPATLEDHDPSLDVPLAAVALPPAHRSTTIKARSQSDLTLRRTNSFVSDTSSEGTTASGRESWAMEEVCGHLQKQGDVLGLWKQRFFRLAAFESYELDNFPDLPKGIISADTHRRFLLLYWSCDARMAMTGAQRLRPRGAFLLSNCSVATGNDAANSSLILHNLVNAMNPQAPVPPMRLKASDARRAHRWMSALTFASIAESFPRTGFDQLRTYPMPDLCETLGVVASPATGQVLCNFYFRLYKAYESPAAADAAAAASSDDADDADLVNTFLLSWDSEKQAVSKPIAAQSMYDLAAARATVTDTAPGVITLQGVKNLLPVNMHRSNGMLYLKAPSQALANAWARAIDPRCKLPETLCTSESALHLGRGAAKTVNDGDDCVESNDDADDAKDTRKRRASATAAPSASAETLVDELTLSPSLTTMEESAPSPDASNELEVDSLSCLDILNAQQSQVSEKVEDSNSGSDHEYDDDDAEEEDQDENVDIDNMDSNSFVSPSRRKPSHLNSEHLQAWQSPRPEKLSPVMEEAETPGSTTSRASRVSRASQLSRIR</sequence>
<feature type="compositionally biased region" description="Basic residues" evidence="1">
    <location>
        <begin position="77"/>
        <end position="87"/>
    </location>
</feature>
<feature type="region of interest" description="Disordered" evidence="1">
    <location>
        <begin position="42"/>
        <end position="95"/>
    </location>
</feature>
<feature type="region of interest" description="Disordered" evidence="1">
    <location>
        <begin position="469"/>
        <end position="512"/>
    </location>
</feature>
<feature type="compositionally biased region" description="Acidic residues" evidence="1">
    <location>
        <begin position="476"/>
        <end position="489"/>
    </location>
</feature>
<dbReference type="InParanoid" id="A0A2R5GF98"/>
<gene>
    <name evidence="3" type="ORF">FCC1311_035152</name>
</gene>
<evidence type="ECO:0000259" key="2">
    <source>
        <dbReference type="PROSITE" id="PS50003"/>
    </source>
</evidence>
<dbReference type="InterPro" id="IPR011993">
    <property type="entry name" value="PH-like_dom_sf"/>
</dbReference>
<evidence type="ECO:0000313" key="3">
    <source>
        <dbReference type="EMBL" id="GBG27293.1"/>
    </source>
</evidence>
<organism evidence="3 4">
    <name type="scientific">Hondaea fermentalgiana</name>
    <dbReference type="NCBI Taxonomy" id="2315210"/>
    <lineage>
        <taxon>Eukaryota</taxon>
        <taxon>Sar</taxon>
        <taxon>Stramenopiles</taxon>
        <taxon>Bigyra</taxon>
        <taxon>Labyrinthulomycetes</taxon>
        <taxon>Thraustochytrida</taxon>
        <taxon>Thraustochytriidae</taxon>
        <taxon>Hondaea</taxon>
    </lineage>
</organism>
<evidence type="ECO:0000256" key="1">
    <source>
        <dbReference type="SAM" id="MobiDB-lite"/>
    </source>
</evidence>
<dbReference type="InterPro" id="IPR001849">
    <property type="entry name" value="PH_domain"/>
</dbReference>
<feature type="compositionally biased region" description="Basic and acidic residues" evidence="1">
    <location>
        <begin position="66"/>
        <end position="76"/>
    </location>
</feature>
<dbReference type="Gene3D" id="2.30.29.30">
    <property type="entry name" value="Pleckstrin-homology domain (PH domain)/Phosphotyrosine-binding domain (PTB)"/>
    <property type="match status" value="1"/>
</dbReference>
<feature type="compositionally biased region" description="Low complexity" evidence="1">
    <location>
        <begin position="633"/>
        <end position="651"/>
    </location>
</feature>
<evidence type="ECO:0000313" key="4">
    <source>
        <dbReference type="Proteomes" id="UP000241890"/>
    </source>
</evidence>
<proteinExistence type="predicted"/>
<keyword evidence="4" id="KW-1185">Reference proteome</keyword>
<feature type="domain" description="PH" evidence="2">
    <location>
        <begin position="165"/>
        <end position="299"/>
    </location>
</feature>
<name>A0A2R5GF98_9STRA</name>
<dbReference type="SUPFAM" id="SSF50729">
    <property type="entry name" value="PH domain-like"/>
    <property type="match status" value="1"/>
</dbReference>
<dbReference type="Proteomes" id="UP000241890">
    <property type="component" value="Unassembled WGS sequence"/>
</dbReference>
<reference evidence="3 4" key="1">
    <citation type="submission" date="2017-12" db="EMBL/GenBank/DDBJ databases">
        <title>Sequencing, de novo assembly and annotation of complete genome of a new Thraustochytrid species, strain FCC1311.</title>
        <authorList>
            <person name="Sedici K."/>
            <person name="Godart F."/>
            <person name="Aiese Cigliano R."/>
            <person name="Sanseverino W."/>
            <person name="Barakat M."/>
            <person name="Ortet P."/>
            <person name="Marechal E."/>
            <person name="Cagnac O."/>
            <person name="Amato A."/>
        </authorList>
    </citation>
    <scope>NUCLEOTIDE SEQUENCE [LARGE SCALE GENOMIC DNA]</scope>
</reference>
<feature type="region of interest" description="Disordered" evidence="1">
    <location>
        <begin position="552"/>
        <end position="651"/>
    </location>
</feature>
<feature type="compositionally biased region" description="Polar residues" evidence="1">
    <location>
        <begin position="604"/>
        <end position="614"/>
    </location>
</feature>
<protein>
    <recommendedName>
        <fullName evidence="2">PH domain-containing protein</fullName>
    </recommendedName>
</protein>
<accession>A0A2R5GF98</accession>
<comment type="caution">
    <text evidence="3">The sequence shown here is derived from an EMBL/GenBank/DDBJ whole genome shotgun (WGS) entry which is preliminary data.</text>
</comment>
<dbReference type="PROSITE" id="PS50003">
    <property type="entry name" value="PH_DOMAIN"/>
    <property type="match status" value="1"/>
</dbReference>